<reference evidence="1" key="1">
    <citation type="submission" date="2021-06" db="EMBL/GenBank/DDBJ databases">
        <authorList>
            <person name="Kallberg Y."/>
            <person name="Tangrot J."/>
            <person name="Rosling A."/>
        </authorList>
    </citation>
    <scope>NUCLEOTIDE SEQUENCE</scope>
    <source>
        <strain evidence="1">IL203A</strain>
    </source>
</reference>
<comment type="caution">
    <text evidence="1">The sequence shown here is derived from an EMBL/GenBank/DDBJ whole genome shotgun (WGS) entry which is preliminary data.</text>
</comment>
<proteinExistence type="predicted"/>
<evidence type="ECO:0000313" key="1">
    <source>
        <dbReference type="EMBL" id="CAG8445826.1"/>
    </source>
</evidence>
<dbReference type="Proteomes" id="UP000789702">
    <property type="component" value="Unassembled WGS sequence"/>
</dbReference>
<accession>A0ACA9K161</accession>
<keyword evidence="2" id="KW-1185">Reference proteome</keyword>
<organism evidence="1 2">
    <name type="scientific">Dentiscutata heterogama</name>
    <dbReference type="NCBI Taxonomy" id="1316150"/>
    <lineage>
        <taxon>Eukaryota</taxon>
        <taxon>Fungi</taxon>
        <taxon>Fungi incertae sedis</taxon>
        <taxon>Mucoromycota</taxon>
        <taxon>Glomeromycotina</taxon>
        <taxon>Glomeromycetes</taxon>
        <taxon>Diversisporales</taxon>
        <taxon>Gigasporaceae</taxon>
        <taxon>Dentiscutata</taxon>
    </lineage>
</organism>
<protein>
    <submittedName>
        <fullName evidence="1">13836_t:CDS:1</fullName>
    </submittedName>
</protein>
<gene>
    <name evidence="1" type="ORF">DHETER_LOCUS554</name>
</gene>
<evidence type="ECO:0000313" key="2">
    <source>
        <dbReference type="Proteomes" id="UP000789702"/>
    </source>
</evidence>
<sequence>MADPNYIYEPKRKNIKNEVHKTVSQIPQFSIEYVKSLFPIFSWIGRYNTTWFISDLIAGITVGLVVIPQSMAYAKVATLPVQYGLYTSFVGVIVYCLFATSKDMTIGPTAVVSLLTGQTLSTILKDNKDFTNTRIAATFSLLTGLIILLIGLLRIGYIVKYVSNPVAGLLGITNVNTRDPTYLVLGNTLRNLGHTTIDASVGLTCLLLLYTIKFGMSYLSGRFPNSQKIFFFTSTLRNFLVVVLYTLIAYLLNIGKSTNPLNILKTVPSGLNDVGVKELNSEILGICAPYLPGICVVLILEHIAIAQSFGRINDYKGSFFSAYPATGSFSRSAVKAKSGVRTPLAGIFSGILVILALYALTPVFYYIPNSALSVEIGIYASVGFSLAITLIQLSRPQFETIGRIAIASFNGVTSKKYAYVPLKAPFDEAQSPPSGILIFRLDRMFTYPNADYVEGQIINYVKENTRRVTELPKNANELPWNEARDIFDKEITKNSELPPLKAIIFDFSAVHIVDSTAVQTLIDAKKTIKRHAGSDVEYHFANILNESIQRSLIIAGFGSADQKASLIDIGTNTTENNDLESKKSQETKISSELKKSEEISEIVIDNNDTSTISKGKKFFHISLEEAVIAATNGNW</sequence>
<name>A0ACA9K161_9GLOM</name>
<dbReference type="EMBL" id="CAJVPU010000285">
    <property type="protein sequence ID" value="CAG8445826.1"/>
    <property type="molecule type" value="Genomic_DNA"/>
</dbReference>